<dbReference type="OrthoDB" id="28894at2759"/>
<dbReference type="SUPFAM" id="SSF47050">
    <property type="entry name" value="VHP, Villin headpiece domain"/>
    <property type="match status" value="1"/>
</dbReference>
<name>A0A3P7EUA6_HYDTA</name>
<feature type="compositionally biased region" description="Low complexity" evidence="1">
    <location>
        <begin position="166"/>
        <end position="177"/>
    </location>
</feature>
<proteinExistence type="predicted"/>
<accession>A0A3P7EUA6</accession>
<reference evidence="2 3" key="1">
    <citation type="submission" date="2018-11" db="EMBL/GenBank/DDBJ databases">
        <authorList>
            <consortium name="Pathogen Informatics"/>
        </authorList>
    </citation>
    <scope>NUCLEOTIDE SEQUENCE [LARGE SCALE GENOMIC DNA]</scope>
</reference>
<dbReference type="GO" id="GO:0003779">
    <property type="term" value="F:actin binding"/>
    <property type="evidence" value="ECO:0007669"/>
    <property type="project" value="InterPro"/>
</dbReference>
<organism evidence="2 3">
    <name type="scientific">Hydatigena taeniaeformis</name>
    <name type="common">Feline tapeworm</name>
    <name type="synonym">Taenia taeniaeformis</name>
    <dbReference type="NCBI Taxonomy" id="6205"/>
    <lineage>
        <taxon>Eukaryota</taxon>
        <taxon>Metazoa</taxon>
        <taxon>Spiralia</taxon>
        <taxon>Lophotrochozoa</taxon>
        <taxon>Platyhelminthes</taxon>
        <taxon>Cestoda</taxon>
        <taxon>Eucestoda</taxon>
        <taxon>Cyclophyllidea</taxon>
        <taxon>Taeniidae</taxon>
        <taxon>Hydatigera</taxon>
    </lineage>
</organism>
<keyword evidence="3" id="KW-1185">Reference proteome</keyword>
<gene>
    <name evidence="2" type="ORF">TTAC_LOCUS2351</name>
</gene>
<dbReference type="InterPro" id="IPR036886">
    <property type="entry name" value="Villin_headpiece_dom_sf"/>
</dbReference>
<feature type="region of interest" description="Disordered" evidence="1">
    <location>
        <begin position="158"/>
        <end position="185"/>
    </location>
</feature>
<evidence type="ECO:0000313" key="3">
    <source>
        <dbReference type="Proteomes" id="UP000274429"/>
    </source>
</evidence>
<evidence type="ECO:0000256" key="1">
    <source>
        <dbReference type="SAM" id="MobiDB-lite"/>
    </source>
</evidence>
<feature type="region of interest" description="Disordered" evidence="1">
    <location>
        <begin position="99"/>
        <end position="136"/>
    </location>
</feature>
<dbReference type="GO" id="GO:0007010">
    <property type="term" value="P:cytoskeleton organization"/>
    <property type="evidence" value="ECO:0007669"/>
    <property type="project" value="InterPro"/>
</dbReference>
<dbReference type="Proteomes" id="UP000274429">
    <property type="component" value="Unassembled WGS sequence"/>
</dbReference>
<dbReference type="Gene3D" id="1.10.950.10">
    <property type="entry name" value="Villin headpiece domain"/>
    <property type="match status" value="1"/>
</dbReference>
<feature type="compositionally biased region" description="Low complexity" evidence="1">
    <location>
        <begin position="99"/>
        <end position="125"/>
    </location>
</feature>
<protein>
    <submittedName>
        <fullName evidence="2">Uncharacterized protein</fullName>
    </submittedName>
</protein>
<evidence type="ECO:0000313" key="2">
    <source>
        <dbReference type="EMBL" id="VDM19769.1"/>
    </source>
</evidence>
<dbReference type="AlphaFoldDB" id="A0A3P7EUA6"/>
<sequence length="406" mass="44852">MVVWQLIYTLGQHLSPHRLPYVLEPDITTAADFGIEVNTYVESECLFSPLLPIPTFPILLGDLDAAEQPALFLVVQGKDRVYLWHGWWPENCNRGALSGNSSPLSALPSPSSSAAVSPSTIATTSEDGVRTRWNGSPDSYHHFTSNASSLRPLSLPLEDTDGHAFSSTTTTAATTPSLTPPSPLSPGVSSLLHRFVTARLAALRSAQALAQRIGPTTQAVAVYAGIEPDEFLHLFPPSSRPEEAAAYHLSNGKSVGQADQVDELLNQLENMKFSLKELQQCPRPPDVDIMRLEIYLTDEDFELCQMALGKVESIVLGSIFEATAEELGVLLSSMRCEEEPEEIERKKAEENDDTSKILRRAAKILENFGIIEKPQTSVQKVKYNWPNNREKDADDYLYNEKVEKLM</sequence>
<dbReference type="EMBL" id="UYWX01000993">
    <property type="protein sequence ID" value="VDM19769.1"/>
    <property type="molecule type" value="Genomic_DNA"/>
</dbReference>